<dbReference type="GO" id="GO:0005886">
    <property type="term" value="C:plasma membrane"/>
    <property type="evidence" value="ECO:0007669"/>
    <property type="project" value="TreeGrafter"/>
</dbReference>
<feature type="transmembrane region" description="Helical" evidence="6">
    <location>
        <begin position="87"/>
        <end position="111"/>
    </location>
</feature>
<dbReference type="Proteomes" id="UP000828390">
    <property type="component" value="Unassembled WGS sequence"/>
</dbReference>
<dbReference type="InterPro" id="IPR000301">
    <property type="entry name" value="Tetraspanin_animals"/>
</dbReference>
<reference evidence="7" key="2">
    <citation type="submission" date="2020-11" db="EMBL/GenBank/DDBJ databases">
        <authorList>
            <person name="McCartney M.A."/>
            <person name="Auch B."/>
            <person name="Kono T."/>
            <person name="Mallez S."/>
            <person name="Becker A."/>
            <person name="Gohl D.M."/>
            <person name="Silverstein K.A.T."/>
            <person name="Koren S."/>
            <person name="Bechman K.B."/>
            <person name="Herman A."/>
            <person name="Abrahante J.E."/>
            <person name="Garbe J."/>
        </authorList>
    </citation>
    <scope>NUCLEOTIDE SEQUENCE</scope>
    <source>
        <strain evidence="7">Duluth1</strain>
        <tissue evidence="7">Whole animal</tissue>
    </source>
</reference>
<organism evidence="7 8">
    <name type="scientific">Dreissena polymorpha</name>
    <name type="common">Zebra mussel</name>
    <name type="synonym">Mytilus polymorpha</name>
    <dbReference type="NCBI Taxonomy" id="45954"/>
    <lineage>
        <taxon>Eukaryota</taxon>
        <taxon>Metazoa</taxon>
        <taxon>Spiralia</taxon>
        <taxon>Lophotrochozoa</taxon>
        <taxon>Mollusca</taxon>
        <taxon>Bivalvia</taxon>
        <taxon>Autobranchia</taxon>
        <taxon>Heteroconchia</taxon>
        <taxon>Euheterodonta</taxon>
        <taxon>Imparidentia</taxon>
        <taxon>Neoheterodontei</taxon>
        <taxon>Myida</taxon>
        <taxon>Dreissenoidea</taxon>
        <taxon>Dreissenidae</taxon>
        <taxon>Dreissena</taxon>
    </lineage>
</organism>
<feature type="transmembrane region" description="Helical" evidence="6">
    <location>
        <begin position="252"/>
        <end position="276"/>
    </location>
</feature>
<keyword evidence="5 6" id="KW-0472">Membrane</keyword>
<dbReference type="AlphaFoldDB" id="A0A9D4MAB3"/>
<comment type="similarity">
    <text evidence="2 6">Belongs to the tetraspanin (TM4SF) family.</text>
</comment>
<dbReference type="PANTHER" id="PTHR19282">
    <property type="entry name" value="TETRASPANIN"/>
    <property type="match status" value="1"/>
</dbReference>
<evidence type="ECO:0000256" key="3">
    <source>
        <dbReference type="ARBA" id="ARBA00022692"/>
    </source>
</evidence>
<dbReference type="InterPro" id="IPR018499">
    <property type="entry name" value="Tetraspanin/Peripherin"/>
</dbReference>
<evidence type="ECO:0000256" key="2">
    <source>
        <dbReference type="ARBA" id="ARBA00006840"/>
    </source>
</evidence>
<dbReference type="PANTHER" id="PTHR19282:SF527">
    <property type="entry name" value="TETRASPANIN"/>
    <property type="match status" value="1"/>
</dbReference>
<gene>
    <name evidence="7" type="ORF">DPMN_035775</name>
</gene>
<dbReference type="SUPFAM" id="SSF48652">
    <property type="entry name" value="Tetraspanin"/>
    <property type="match status" value="1"/>
</dbReference>
<dbReference type="EMBL" id="JAIWYP010000002">
    <property type="protein sequence ID" value="KAH3872556.1"/>
    <property type="molecule type" value="Genomic_DNA"/>
</dbReference>
<dbReference type="PIRSF" id="PIRSF002419">
    <property type="entry name" value="Tetraspanin"/>
    <property type="match status" value="1"/>
</dbReference>
<dbReference type="PROSITE" id="PS51257">
    <property type="entry name" value="PROKAR_LIPOPROTEIN"/>
    <property type="match status" value="1"/>
</dbReference>
<evidence type="ECO:0000256" key="1">
    <source>
        <dbReference type="ARBA" id="ARBA00004141"/>
    </source>
</evidence>
<keyword evidence="3 6" id="KW-0812">Transmembrane</keyword>
<accession>A0A9D4MAB3</accession>
<evidence type="ECO:0000313" key="8">
    <source>
        <dbReference type="Proteomes" id="UP000828390"/>
    </source>
</evidence>
<dbReference type="Pfam" id="PF00335">
    <property type="entry name" value="Tetraspanin"/>
    <property type="match status" value="1"/>
</dbReference>
<comment type="caution">
    <text evidence="7">The sequence shown here is derived from an EMBL/GenBank/DDBJ whole genome shotgun (WGS) entry which is preliminary data.</text>
</comment>
<feature type="transmembrane region" description="Helical" evidence="6">
    <location>
        <begin position="54"/>
        <end position="80"/>
    </location>
</feature>
<evidence type="ECO:0000256" key="5">
    <source>
        <dbReference type="ARBA" id="ARBA00023136"/>
    </source>
</evidence>
<dbReference type="Gene3D" id="1.10.1450.10">
    <property type="entry name" value="Tetraspanin"/>
    <property type="match status" value="1"/>
</dbReference>
<evidence type="ECO:0000256" key="6">
    <source>
        <dbReference type="RuleBase" id="RU361218"/>
    </source>
</evidence>
<keyword evidence="4 6" id="KW-1133">Transmembrane helix</keyword>
<evidence type="ECO:0000313" key="7">
    <source>
        <dbReference type="EMBL" id="KAH3872556.1"/>
    </source>
</evidence>
<dbReference type="InterPro" id="IPR008952">
    <property type="entry name" value="Tetraspanin_EC2_sf"/>
</dbReference>
<proteinExistence type="inferred from homology"/>
<name>A0A9D4MAB3_DREPO</name>
<sequence length="289" mass="31930">MGLKGLGSFIKYFLFLFNAVILVAGCALVGFGIYARTSSSAVAKFSSILGSNLLPTLSLVLIITGVVIIILTFLGCCGAIKEVKCMLITFFLLILLLFVTFLVGGILLYVFRDKIEDIALTQLRGQLKTEYGRKGQEKVTEAWDSMQEIFHCCGLIGDVNSTESWAFYKLQSDWFYNNTDLAKTSRNLKVEYVPTSCCKDRKNTPNVTLCQGLSDVTRIPAVGPHVTTRQWNDQLYTQGCYTSVYEMVKSNAGVLIGVCGGIVFAMISGMVFSICLCKKIKDDDDYDCD</sequence>
<dbReference type="PRINTS" id="PR00259">
    <property type="entry name" value="TMFOUR"/>
</dbReference>
<reference evidence="7" key="1">
    <citation type="journal article" date="2019" name="bioRxiv">
        <title>The Genome of the Zebra Mussel, Dreissena polymorpha: A Resource for Invasive Species Research.</title>
        <authorList>
            <person name="McCartney M.A."/>
            <person name="Auch B."/>
            <person name="Kono T."/>
            <person name="Mallez S."/>
            <person name="Zhang Y."/>
            <person name="Obille A."/>
            <person name="Becker A."/>
            <person name="Abrahante J.E."/>
            <person name="Garbe J."/>
            <person name="Badalamenti J.P."/>
            <person name="Herman A."/>
            <person name="Mangelson H."/>
            <person name="Liachko I."/>
            <person name="Sullivan S."/>
            <person name="Sone E.D."/>
            <person name="Koren S."/>
            <person name="Silverstein K.A.T."/>
            <person name="Beckman K.B."/>
            <person name="Gohl D.M."/>
        </authorList>
    </citation>
    <scope>NUCLEOTIDE SEQUENCE</scope>
    <source>
        <strain evidence="7">Duluth1</strain>
        <tissue evidence="7">Whole animal</tissue>
    </source>
</reference>
<protein>
    <recommendedName>
        <fullName evidence="6">Tetraspanin</fullName>
    </recommendedName>
</protein>
<comment type="subcellular location">
    <subcellularLocation>
        <location evidence="1 6">Membrane</location>
        <topology evidence="1 6">Multi-pass membrane protein</topology>
    </subcellularLocation>
</comment>
<dbReference type="OrthoDB" id="10033535at2759"/>
<feature type="transmembrane region" description="Helical" evidence="6">
    <location>
        <begin position="12"/>
        <end position="34"/>
    </location>
</feature>
<keyword evidence="8" id="KW-1185">Reference proteome</keyword>
<evidence type="ECO:0000256" key="4">
    <source>
        <dbReference type="ARBA" id="ARBA00022989"/>
    </source>
</evidence>